<accession>A0A4S4FV89</accession>
<keyword evidence="2" id="KW-0285">Flavoprotein</keyword>
<dbReference type="GO" id="GO:0008202">
    <property type="term" value="P:steroid metabolic process"/>
    <property type="evidence" value="ECO:0007669"/>
    <property type="project" value="UniProtKB-ARBA"/>
</dbReference>
<keyword evidence="3" id="KW-0274">FAD</keyword>
<evidence type="ECO:0000256" key="2">
    <source>
        <dbReference type="ARBA" id="ARBA00022630"/>
    </source>
</evidence>
<dbReference type="RefSeq" id="WP_136435986.1">
    <property type="nucleotide sequence ID" value="NZ_SSTJ01000022.1"/>
</dbReference>
<dbReference type="InterPro" id="IPR050315">
    <property type="entry name" value="FAD-oxidoreductase_2"/>
</dbReference>
<dbReference type="GO" id="GO:0033765">
    <property type="term" value="F:steroid dehydrogenase activity, acting on the CH-CH group of donors"/>
    <property type="evidence" value="ECO:0007669"/>
    <property type="project" value="UniProtKB-ARBA"/>
</dbReference>
<evidence type="ECO:0000313" key="6">
    <source>
        <dbReference type="EMBL" id="THG34809.1"/>
    </source>
</evidence>
<dbReference type="Proteomes" id="UP000308978">
    <property type="component" value="Unassembled WGS sequence"/>
</dbReference>
<keyword evidence="4" id="KW-0560">Oxidoreductase</keyword>
<reference evidence="6 7" key="1">
    <citation type="submission" date="2019-04" db="EMBL/GenBank/DDBJ databases">
        <title>Microbes associate with the intestines of laboratory mice.</title>
        <authorList>
            <person name="Navarre W."/>
            <person name="Wong E."/>
            <person name="Huang K.C."/>
            <person name="Tropini C."/>
            <person name="Ng K."/>
            <person name="Yu B."/>
        </authorList>
    </citation>
    <scope>NUCLEOTIDE SEQUENCE [LARGE SCALE GENOMIC DNA]</scope>
    <source>
        <strain evidence="6 7">NM80_B27</strain>
    </source>
</reference>
<protein>
    <submittedName>
        <fullName evidence="6">FAD-dependent oxidoreductase</fullName>
    </submittedName>
</protein>
<dbReference type="AlphaFoldDB" id="A0A4S4FV89"/>
<gene>
    <name evidence="6" type="ORF">E5986_11130</name>
</gene>
<evidence type="ECO:0000256" key="4">
    <source>
        <dbReference type="ARBA" id="ARBA00023002"/>
    </source>
</evidence>
<sequence length="542" mass="57990">MERRGFLKLGCVGASAAVVAGLAGCAPQTKSGPTELAGTSASDVNWTDEYDVVVVGGGGAGFCAAIEAAEAGASVVILEKSGTCGGDTALSNGMILGAGTPQQAELEGCTDDSGEKFAEEQIAYAQGFGDEDMIREMCMESAAAVEWLVNDCGRVYATVDVVAPVNAYTDEFYPRSHWDYYALTASIHGEETDPTATHFGCLQKKANTYENITVKTNTEAVHLIMDGKEVVGVQTADDAFFKANKGVILATCSIGDNMETARAMNPQQYWGLYQREVNGAPVQVGASPYNTGDGIRMGLEVGADLALSEACVMLDTLYFGGVGEGRGNKDENIYKSTPVKGAIIVNPRGNRFVQEDADWGYISTMQYFENAKMGGGPDCKIWCIVDSNQTDYMENVVQWMIEQDTEGRFVKVADTLEELAAAAELPADNLKRTVEKWNEYSKKGVDPDFDRRTDFGPIETGPFYAIRIVQNPLGACGGLRTDIETRVLNTAGEPIERLFAAGQIASGMFTGPFYPGCGWAVLGTVHWGRKAGRNAAALDARA</sequence>
<dbReference type="InterPro" id="IPR003953">
    <property type="entry name" value="FAD-dep_OxRdtase_2_FAD-bd"/>
</dbReference>
<dbReference type="PANTHER" id="PTHR43400">
    <property type="entry name" value="FUMARATE REDUCTASE"/>
    <property type="match status" value="1"/>
</dbReference>
<evidence type="ECO:0000259" key="5">
    <source>
        <dbReference type="Pfam" id="PF00890"/>
    </source>
</evidence>
<dbReference type="PANTHER" id="PTHR43400:SF10">
    <property type="entry name" value="3-OXOSTEROID 1-DEHYDROGENASE"/>
    <property type="match status" value="1"/>
</dbReference>
<dbReference type="Pfam" id="PF00890">
    <property type="entry name" value="FAD_binding_2"/>
    <property type="match status" value="1"/>
</dbReference>
<dbReference type="Gene3D" id="3.90.700.10">
    <property type="entry name" value="Succinate dehydrogenase/fumarate reductase flavoprotein, catalytic domain"/>
    <property type="match status" value="1"/>
</dbReference>
<comment type="caution">
    <text evidence="6">The sequence shown here is derived from an EMBL/GenBank/DDBJ whole genome shotgun (WGS) entry which is preliminary data.</text>
</comment>
<evidence type="ECO:0000256" key="1">
    <source>
        <dbReference type="ARBA" id="ARBA00001974"/>
    </source>
</evidence>
<evidence type="ECO:0000313" key="7">
    <source>
        <dbReference type="Proteomes" id="UP000308978"/>
    </source>
</evidence>
<dbReference type="InterPro" id="IPR027477">
    <property type="entry name" value="Succ_DH/fumarate_Rdtase_cat_sf"/>
</dbReference>
<dbReference type="Gene3D" id="3.50.50.60">
    <property type="entry name" value="FAD/NAD(P)-binding domain"/>
    <property type="match status" value="1"/>
</dbReference>
<comment type="cofactor">
    <cofactor evidence="1">
        <name>FAD</name>
        <dbReference type="ChEBI" id="CHEBI:57692"/>
    </cofactor>
</comment>
<organism evidence="6 7">
    <name type="scientific">Adlercreutzia caecimuris</name>
    <dbReference type="NCBI Taxonomy" id="671266"/>
    <lineage>
        <taxon>Bacteria</taxon>
        <taxon>Bacillati</taxon>
        <taxon>Actinomycetota</taxon>
        <taxon>Coriobacteriia</taxon>
        <taxon>Eggerthellales</taxon>
        <taxon>Eggerthellaceae</taxon>
        <taxon>Adlercreutzia</taxon>
    </lineage>
</organism>
<name>A0A4S4FV89_9ACTN</name>
<feature type="domain" description="FAD-dependent oxidoreductase 2 FAD-binding" evidence="5">
    <location>
        <begin position="51"/>
        <end position="519"/>
    </location>
</feature>
<dbReference type="SUPFAM" id="SSF51905">
    <property type="entry name" value="FAD/NAD(P)-binding domain"/>
    <property type="match status" value="1"/>
</dbReference>
<evidence type="ECO:0000256" key="3">
    <source>
        <dbReference type="ARBA" id="ARBA00022827"/>
    </source>
</evidence>
<dbReference type="SUPFAM" id="SSF56425">
    <property type="entry name" value="Succinate dehydrogenase/fumarate reductase flavoprotein, catalytic domain"/>
    <property type="match status" value="1"/>
</dbReference>
<dbReference type="EMBL" id="SSTJ01000022">
    <property type="protein sequence ID" value="THG34809.1"/>
    <property type="molecule type" value="Genomic_DNA"/>
</dbReference>
<proteinExistence type="predicted"/>
<dbReference type="PROSITE" id="PS51257">
    <property type="entry name" value="PROKAR_LIPOPROTEIN"/>
    <property type="match status" value="1"/>
</dbReference>
<dbReference type="InterPro" id="IPR036188">
    <property type="entry name" value="FAD/NAD-bd_sf"/>
</dbReference>